<accession>A0A4P0YH29</accession>
<name>A0A4P0YH29_KLEPN</name>
<dbReference type="InterPro" id="IPR005654">
    <property type="entry name" value="ATPase_AFG1-like"/>
</dbReference>
<dbReference type="Pfam" id="PF03969">
    <property type="entry name" value="AFG1_ATPase"/>
    <property type="match status" value="1"/>
</dbReference>
<organism evidence="3">
    <name type="scientific">Klebsiella pneumoniae</name>
    <dbReference type="NCBI Taxonomy" id="573"/>
    <lineage>
        <taxon>Bacteria</taxon>
        <taxon>Pseudomonadati</taxon>
        <taxon>Pseudomonadota</taxon>
        <taxon>Gammaproteobacteria</taxon>
        <taxon>Enterobacterales</taxon>
        <taxon>Enterobacteriaceae</taxon>
        <taxon>Klebsiella/Raoultella group</taxon>
        <taxon>Klebsiella</taxon>
        <taxon>Klebsiella pneumoniae complex</taxon>
    </lineage>
</organism>
<evidence type="ECO:0000313" key="3">
    <source>
        <dbReference type="EMBL" id="VTM59740.1"/>
    </source>
</evidence>
<evidence type="ECO:0000256" key="1">
    <source>
        <dbReference type="ARBA" id="ARBA00022741"/>
    </source>
</evidence>
<dbReference type="Proteomes" id="UP000507695">
    <property type="component" value="Unassembled WGS sequence"/>
</dbReference>
<dbReference type="GO" id="GO:0005524">
    <property type="term" value="F:ATP binding"/>
    <property type="evidence" value="ECO:0007669"/>
    <property type="project" value="UniProtKB-KW"/>
</dbReference>
<dbReference type="AlphaFoldDB" id="A0A4P0YH29"/>
<protein>
    <submittedName>
        <fullName evidence="3">ATPase</fullName>
    </submittedName>
</protein>
<reference evidence="3" key="1">
    <citation type="submission" date="2019-04" db="EMBL/GenBank/DDBJ databases">
        <authorList>
            <consortium name="Pathogen Informatics"/>
        </authorList>
    </citation>
    <scope>NUCLEOTIDE SEQUENCE</scope>
    <source>
        <strain evidence="3">NCTC9183</strain>
    </source>
</reference>
<sequence>MDEFYERHVKLVVSAAVPLYDIYQGERLKFEFQRCLSRLQEMQSEEYLKRPHMP</sequence>
<keyword evidence="1" id="KW-0547">Nucleotide-binding</keyword>
<dbReference type="EMBL" id="CABDVL010000003">
    <property type="protein sequence ID" value="VTM59740.1"/>
    <property type="molecule type" value="Genomic_DNA"/>
</dbReference>
<gene>
    <name evidence="3" type="primary">yhcM_2</name>
    <name evidence="3" type="ORF">NCTC9183_06368</name>
</gene>
<keyword evidence="2" id="KW-0067">ATP-binding</keyword>
<dbReference type="GO" id="GO:0016887">
    <property type="term" value="F:ATP hydrolysis activity"/>
    <property type="evidence" value="ECO:0007669"/>
    <property type="project" value="InterPro"/>
</dbReference>
<proteinExistence type="predicted"/>
<evidence type="ECO:0000256" key="2">
    <source>
        <dbReference type="ARBA" id="ARBA00022840"/>
    </source>
</evidence>